<feature type="region of interest" description="Disordered" evidence="1">
    <location>
        <begin position="24"/>
        <end position="78"/>
    </location>
</feature>
<evidence type="ECO:0000256" key="1">
    <source>
        <dbReference type="SAM" id="MobiDB-lite"/>
    </source>
</evidence>
<protein>
    <submittedName>
        <fullName evidence="3">Uncharacterized protein</fullName>
    </submittedName>
</protein>
<feature type="signal peptide" evidence="2">
    <location>
        <begin position="1"/>
        <end position="26"/>
    </location>
</feature>
<dbReference type="EMBL" id="LXQA010038049">
    <property type="protein sequence ID" value="MCH98596.1"/>
    <property type="molecule type" value="Genomic_DNA"/>
</dbReference>
<feature type="compositionally biased region" description="Polar residues" evidence="1">
    <location>
        <begin position="67"/>
        <end position="78"/>
    </location>
</feature>
<feature type="chain" id="PRO_5017185775" evidence="2">
    <location>
        <begin position="27"/>
        <end position="78"/>
    </location>
</feature>
<dbReference type="AlphaFoldDB" id="A0A392NFF9"/>
<name>A0A392NFF9_9FABA</name>
<keyword evidence="4" id="KW-1185">Reference proteome</keyword>
<comment type="caution">
    <text evidence="3">The sequence shown here is derived from an EMBL/GenBank/DDBJ whole genome shotgun (WGS) entry which is preliminary data.</text>
</comment>
<evidence type="ECO:0000313" key="3">
    <source>
        <dbReference type="EMBL" id="MCH98596.1"/>
    </source>
</evidence>
<feature type="compositionally biased region" description="Low complexity" evidence="1">
    <location>
        <begin position="46"/>
        <end position="66"/>
    </location>
</feature>
<keyword evidence="2" id="KW-0732">Signal</keyword>
<dbReference type="Proteomes" id="UP000265520">
    <property type="component" value="Unassembled WGS sequence"/>
</dbReference>
<proteinExistence type="predicted"/>
<evidence type="ECO:0000256" key="2">
    <source>
        <dbReference type="SAM" id="SignalP"/>
    </source>
</evidence>
<feature type="non-terminal residue" evidence="3">
    <location>
        <position position="78"/>
    </location>
</feature>
<sequence length="78" mass="8275">MEKVSKTLFLLVLIMMASFPFNSVSASSHSNDAPESHGLENFTTNSSQSPSQSHSSSKPQQLHSSPNSPTSVTVAIAL</sequence>
<organism evidence="3 4">
    <name type="scientific">Trifolium medium</name>
    <dbReference type="NCBI Taxonomy" id="97028"/>
    <lineage>
        <taxon>Eukaryota</taxon>
        <taxon>Viridiplantae</taxon>
        <taxon>Streptophyta</taxon>
        <taxon>Embryophyta</taxon>
        <taxon>Tracheophyta</taxon>
        <taxon>Spermatophyta</taxon>
        <taxon>Magnoliopsida</taxon>
        <taxon>eudicotyledons</taxon>
        <taxon>Gunneridae</taxon>
        <taxon>Pentapetalae</taxon>
        <taxon>rosids</taxon>
        <taxon>fabids</taxon>
        <taxon>Fabales</taxon>
        <taxon>Fabaceae</taxon>
        <taxon>Papilionoideae</taxon>
        <taxon>50 kb inversion clade</taxon>
        <taxon>NPAAA clade</taxon>
        <taxon>Hologalegina</taxon>
        <taxon>IRL clade</taxon>
        <taxon>Trifolieae</taxon>
        <taxon>Trifolium</taxon>
    </lineage>
</organism>
<evidence type="ECO:0000313" key="4">
    <source>
        <dbReference type="Proteomes" id="UP000265520"/>
    </source>
</evidence>
<accession>A0A392NFF9</accession>
<reference evidence="3 4" key="1">
    <citation type="journal article" date="2018" name="Front. Plant Sci.">
        <title>Red Clover (Trifolium pratense) and Zigzag Clover (T. medium) - A Picture of Genomic Similarities and Differences.</title>
        <authorList>
            <person name="Dluhosova J."/>
            <person name="Istvanek J."/>
            <person name="Nedelnik J."/>
            <person name="Repkova J."/>
        </authorList>
    </citation>
    <scope>NUCLEOTIDE SEQUENCE [LARGE SCALE GENOMIC DNA]</scope>
    <source>
        <strain evidence="4">cv. 10/8</strain>
        <tissue evidence="3">Leaf</tissue>
    </source>
</reference>